<gene>
    <name evidence="2" type="ORF">DP107_09400</name>
</gene>
<dbReference type="Proteomes" id="UP000319894">
    <property type="component" value="Unassembled WGS sequence"/>
</dbReference>
<dbReference type="EMBL" id="QMDX01000005">
    <property type="protein sequence ID" value="TSD13858.1"/>
    <property type="molecule type" value="Genomic_DNA"/>
</dbReference>
<sequence>MFVGHGLLAFALAATLARLYGWSPARALSFGLLAGAFGLAPDVDILYAPVGVLGTSGPLDAAAGFWAAGNEVHRAVTHSLLVAGATSLAAGLWTTGRRDGRLAAGTALVGIVTVVFAASGGLAAVVVTVFGVTCFGLAHVGRDGLGFTPAAVVAAGLVGTLSHPFGDLFTGEPPALLSPVDTTLLASRITLHPDPTLHLLGTLFAELATAWLAVLVVLWLRDGESLELGGRLSVGTSRRFDRSAGLGLGYAGAAAVLPAPTLSVSYHFVFPLLAVGVAVASVSVVRRLRDGPDWIERVEAALCSGLAAITLAAGAYAVAYLALA</sequence>
<organism evidence="2 3">
    <name type="scientific">Haloglomus irregulare</name>
    <dbReference type="NCBI Taxonomy" id="2234134"/>
    <lineage>
        <taxon>Archaea</taxon>
        <taxon>Methanobacteriati</taxon>
        <taxon>Methanobacteriota</taxon>
        <taxon>Stenosarchaea group</taxon>
        <taxon>Halobacteria</taxon>
        <taxon>Halobacteriales</taxon>
        <taxon>Natronomonadaceae</taxon>
        <taxon>Haloglomus</taxon>
    </lineage>
</organism>
<dbReference type="Pfam" id="PF04307">
    <property type="entry name" value="YdjM"/>
    <property type="match status" value="1"/>
</dbReference>
<feature type="transmembrane region" description="Helical" evidence="1">
    <location>
        <begin position="107"/>
        <end position="138"/>
    </location>
</feature>
<feature type="transmembrane region" description="Helical" evidence="1">
    <location>
        <begin position="145"/>
        <end position="165"/>
    </location>
</feature>
<dbReference type="GO" id="GO:0016787">
    <property type="term" value="F:hydrolase activity"/>
    <property type="evidence" value="ECO:0007669"/>
    <property type="project" value="UniProtKB-KW"/>
</dbReference>
<name>A0A554N8W7_9EURY</name>
<reference evidence="2 3" key="1">
    <citation type="submission" date="2018-06" db="EMBL/GenBank/DDBJ databases">
        <title>Natronomonas sp. F16-60 a new haloarchaeon isolated from a solar saltern of Isla Cristina, Huelva, Spain.</title>
        <authorList>
            <person name="Duran-Viseras A."/>
            <person name="Sanchez-Porro C."/>
            <person name="Ventosa A."/>
        </authorList>
    </citation>
    <scope>NUCLEOTIDE SEQUENCE [LARGE SCALE GENOMIC DNA]</scope>
    <source>
        <strain evidence="2 3">F16-60</strain>
    </source>
</reference>
<keyword evidence="2" id="KW-0378">Hydrolase</keyword>
<protein>
    <submittedName>
        <fullName evidence="2">Hydrolase</fullName>
    </submittedName>
</protein>
<dbReference type="OrthoDB" id="313450at2157"/>
<proteinExistence type="predicted"/>
<feature type="transmembrane region" description="Helical" evidence="1">
    <location>
        <begin position="300"/>
        <end position="323"/>
    </location>
</feature>
<dbReference type="AlphaFoldDB" id="A0A554N8W7"/>
<keyword evidence="1" id="KW-1133">Transmembrane helix</keyword>
<dbReference type="RefSeq" id="WP_144261907.1">
    <property type="nucleotide sequence ID" value="NZ_QMDX01000005.1"/>
</dbReference>
<keyword evidence="1" id="KW-0472">Membrane</keyword>
<feature type="transmembrane region" description="Helical" evidence="1">
    <location>
        <begin position="240"/>
        <end position="259"/>
    </location>
</feature>
<evidence type="ECO:0000256" key="1">
    <source>
        <dbReference type="SAM" id="Phobius"/>
    </source>
</evidence>
<keyword evidence="3" id="KW-1185">Reference proteome</keyword>
<dbReference type="InParanoid" id="A0A554N8W7"/>
<dbReference type="InterPro" id="IPR007404">
    <property type="entry name" value="YdjM-like"/>
</dbReference>
<evidence type="ECO:0000313" key="3">
    <source>
        <dbReference type="Proteomes" id="UP000319894"/>
    </source>
</evidence>
<feature type="transmembrane region" description="Helical" evidence="1">
    <location>
        <begin position="265"/>
        <end position="288"/>
    </location>
</feature>
<accession>A0A554N8W7</accession>
<feature type="transmembrane region" description="Helical" evidence="1">
    <location>
        <begin position="45"/>
        <end position="68"/>
    </location>
</feature>
<feature type="transmembrane region" description="Helical" evidence="1">
    <location>
        <begin position="197"/>
        <end position="220"/>
    </location>
</feature>
<evidence type="ECO:0000313" key="2">
    <source>
        <dbReference type="EMBL" id="TSD13858.1"/>
    </source>
</evidence>
<feature type="transmembrane region" description="Helical" evidence="1">
    <location>
        <begin position="75"/>
        <end position="95"/>
    </location>
</feature>
<keyword evidence="1" id="KW-0812">Transmembrane</keyword>
<comment type="caution">
    <text evidence="2">The sequence shown here is derived from an EMBL/GenBank/DDBJ whole genome shotgun (WGS) entry which is preliminary data.</text>
</comment>